<dbReference type="InterPro" id="IPR001352">
    <property type="entry name" value="RNase_HII/HIII"/>
</dbReference>
<dbReference type="RefSeq" id="WP_115330948.1">
    <property type="nucleotide sequence ID" value="NZ_CAAAHP010000001.1"/>
</dbReference>
<dbReference type="InterPro" id="IPR036397">
    <property type="entry name" value="RNaseH_sf"/>
</dbReference>
<dbReference type="SUPFAM" id="SSF53098">
    <property type="entry name" value="Ribonuclease H-like"/>
    <property type="match status" value="1"/>
</dbReference>
<comment type="subcellular location">
    <subcellularLocation>
        <location evidence="4 14">Cytoplasm</location>
    </subcellularLocation>
</comment>
<protein>
    <recommendedName>
        <fullName evidence="7 14">Ribonuclease HII</fullName>
        <shortName evidence="14">RNase HII</shortName>
        <ecNumber evidence="6 14">3.1.26.4</ecNumber>
    </recommendedName>
</protein>
<accession>A0A378JT05</accession>
<evidence type="ECO:0000313" key="18">
    <source>
        <dbReference type="EMBL" id="STX51302.1"/>
    </source>
</evidence>
<evidence type="ECO:0000259" key="17">
    <source>
        <dbReference type="PROSITE" id="PS51975"/>
    </source>
</evidence>
<evidence type="ECO:0000256" key="14">
    <source>
        <dbReference type="HAMAP-Rule" id="MF_00052"/>
    </source>
</evidence>
<dbReference type="GO" id="GO:0005737">
    <property type="term" value="C:cytoplasm"/>
    <property type="evidence" value="ECO:0007669"/>
    <property type="project" value="UniProtKB-SubCell"/>
</dbReference>
<evidence type="ECO:0000256" key="15">
    <source>
        <dbReference type="PROSITE-ProRule" id="PRU01319"/>
    </source>
</evidence>
<proteinExistence type="inferred from homology"/>
<evidence type="ECO:0000256" key="4">
    <source>
        <dbReference type="ARBA" id="ARBA00004496"/>
    </source>
</evidence>
<dbReference type="PANTHER" id="PTHR10954">
    <property type="entry name" value="RIBONUCLEASE H2 SUBUNIT A"/>
    <property type="match status" value="1"/>
</dbReference>
<comment type="function">
    <text evidence="3 14 16">Endonuclease that specifically degrades the RNA of RNA-DNA hybrids.</text>
</comment>
<comment type="similarity">
    <text evidence="5 14 16">Belongs to the RNase HII family.</text>
</comment>
<dbReference type="InterPro" id="IPR012337">
    <property type="entry name" value="RNaseH-like_sf"/>
</dbReference>
<comment type="cofactor">
    <cofactor evidence="2">
        <name>Mg(2+)</name>
        <dbReference type="ChEBI" id="CHEBI:18420"/>
    </cofactor>
</comment>
<dbReference type="PROSITE" id="PS51975">
    <property type="entry name" value="RNASE_H_2"/>
    <property type="match status" value="1"/>
</dbReference>
<feature type="binding site" evidence="14 15">
    <location>
        <position position="10"/>
    </location>
    <ligand>
        <name>a divalent metal cation</name>
        <dbReference type="ChEBI" id="CHEBI:60240"/>
    </ligand>
</feature>
<evidence type="ECO:0000256" key="2">
    <source>
        <dbReference type="ARBA" id="ARBA00001946"/>
    </source>
</evidence>
<comment type="cofactor">
    <cofactor evidence="14 15">
        <name>Mn(2+)</name>
        <dbReference type="ChEBI" id="CHEBI:29035"/>
    </cofactor>
    <cofactor evidence="14 15">
        <name>Mg(2+)</name>
        <dbReference type="ChEBI" id="CHEBI:18420"/>
    </cofactor>
    <text evidence="14 15">Manganese or magnesium. Binds 1 divalent metal ion per monomer in the absence of substrate. May bind a second metal ion after substrate binding.</text>
</comment>
<dbReference type="EC" id="3.1.26.4" evidence="6 14"/>
<reference evidence="18 19" key="1">
    <citation type="submission" date="2018-06" db="EMBL/GenBank/DDBJ databases">
        <authorList>
            <consortium name="Pathogen Informatics"/>
            <person name="Doyle S."/>
        </authorList>
    </citation>
    <scope>NUCLEOTIDE SEQUENCE [LARGE SCALE GENOMIC DNA]</scope>
    <source>
        <strain evidence="18 19">NCTC13316</strain>
    </source>
</reference>
<evidence type="ECO:0000256" key="13">
    <source>
        <dbReference type="ARBA" id="ARBA00023211"/>
    </source>
</evidence>
<dbReference type="NCBIfam" id="NF000595">
    <property type="entry name" value="PRK00015.1-3"/>
    <property type="match status" value="1"/>
</dbReference>
<dbReference type="AlphaFoldDB" id="A0A378JT05"/>
<evidence type="ECO:0000256" key="1">
    <source>
        <dbReference type="ARBA" id="ARBA00000077"/>
    </source>
</evidence>
<dbReference type="GO" id="GO:0003723">
    <property type="term" value="F:RNA binding"/>
    <property type="evidence" value="ECO:0007669"/>
    <property type="project" value="UniProtKB-UniRule"/>
</dbReference>
<dbReference type="GO" id="GO:0043137">
    <property type="term" value="P:DNA replication, removal of RNA primer"/>
    <property type="evidence" value="ECO:0007669"/>
    <property type="project" value="TreeGrafter"/>
</dbReference>
<evidence type="ECO:0000256" key="7">
    <source>
        <dbReference type="ARBA" id="ARBA00019179"/>
    </source>
</evidence>
<dbReference type="NCBIfam" id="NF000596">
    <property type="entry name" value="PRK00015.1-4"/>
    <property type="match status" value="1"/>
</dbReference>
<evidence type="ECO:0000256" key="5">
    <source>
        <dbReference type="ARBA" id="ARBA00007383"/>
    </source>
</evidence>
<dbReference type="CDD" id="cd07182">
    <property type="entry name" value="RNase_HII_bacteria_HII_like"/>
    <property type="match status" value="1"/>
</dbReference>
<dbReference type="InterPro" id="IPR024567">
    <property type="entry name" value="RNase_HII/HIII_dom"/>
</dbReference>
<keyword evidence="13 14" id="KW-0464">Manganese</keyword>
<keyword evidence="19" id="KW-1185">Reference proteome</keyword>
<dbReference type="Gene3D" id="3.30.420.10">
    <property type="entry name" value="Ribonuclease H-like superfamily/Ribonuclease H"/>
    <property type="match status" value="1"/>
</dbReference>
<evidence type="ECO:0000256" key="6">
    <source>
        <dbReference type="ARBA" id="ARBA00012180"/>
    </source>
</evidence>
<evidence type="ECO:0000256" key="12">
    <source>
        <dbReference type="ARBA" id="ARBA00022801"/>
    </source>
</evidence>
<name>A0A378JT05_9GAMM</name>
<evidence type="ECO:0000256" key="8">
    <source>
        <dbReference type="ARBA" id="ARBA00022490"/>
    </source>
</evidence>
<dbReference type="GO" id="GO:0032299">
    <property type="term" value="C:ribonuclease H2 complex"/>
    <property type="evidence" value="ECO:0007669"/>
    <property type="project" value="TreeGrafter"/>
</dbReference>
<keyword evidence="11 14" id="KW-0255">Endonuclease</keyword>
<dbReference type="EMBL" id="UGOD01000001">
    <property type="protein sequence ID" value="STX51302.1"/>
    <property type="molecule type" value="Genomic_DNA"/>
</dbReference>
<evidence type="ECO:0000313" key="19">
    <source>
        <dbReference type="Proteomes" id="UP000254794"/>
    </source>
</evidence>
<evidence type="ECO:0000256" key="9">
    <source>
        <dbReference type="ARBA" id="ARBA00022722"/>
    </source>
</evidence>
<dbReference type="GO" id="GO:0004523">
    <property type="term" value="F:RNA-DNA hybrid ribonuclease activity"/>
    <property type="evidence" value="ECO:0007669"/>
    <property type="project" value="UniProtKB-UniRule"/>
</dbReference>
<keyword evidence="9 14" id="KW-0540">Nuclease</keyword>
<evidence type="ECO:0000256" key="3">
    <source>
        <dbReference type="ARBA" id="ARBA00004065"/>
    </source>
</evidence>
<evidence type="ECO:0000256" key="16">
    <source>
        <dbReference type="RuleBase" id="RU003515"/>
    </source>
</evidence>
<comment type="catalytic activity">
    <reaction evidence="1 14 15 16">
        <text>Endonucleolytic cleavage to 5'-phosphomonoester.</text>
        <dbReference type="EC" id="3.1.26.4"/>
    </reaction>
</comment>
<dbReference type="GO" id="GO:0030145">
    <property type="term" value="F:manganese ion binding"/>
    <property type="evidence" value="ECO:0007669"/>
    <property type="project" value="UniProtKB-UniRule"/>
</dbReference>
<dbReference type="OrthoDB" id="9803420at2"/>
<keyword evidence="12 14" id="KW-0378">Hydrolase</keyword>
<dbReference type="InterPro" id="IPR022898">
    <property type="entry name" value="RNase_HII"/>
</dbReference>
<dbReference type="GO" id="GO:0006298">
    <property type="term" value="P:mismatch repair"/>
    <property type="evidence" value="ECO:0007669"/>
    <property type="project" value="TreeGrafter"/>
</dbReference>
<keyword evidence="8 14" id="KW-0963">Cytoplasm</keyword>
<feature type="binding site" evidence="14 15">
    <location>
        <position position="9"/>
    </location>
    <ligand>
        <name>a divalent metal cation</name>
        <dbReference type="ChEBI" id="CHEBI:60240"/>
    </ligand>
</feature>
<evidence type="ECO:0000256" key="10">
    <source>
        <dbReference type="ARBA" id="ARBA00022723"/>
    </source>
</evidence>
<evidence type="ECO:0000256" key="11">
    <source>
        <dbReference type="ARBA" id="ARBA00022759"/>
    </source>
</evidence>
<feature type="domain" description="RNase H type-2" evidence="17">
    <location>
        <begin position="3"/>
        <end position="194"/>
    </location>
</feature>
<dbReference type="FunFam" id="3.30.420.10:FF:000006">
    <property type="entry name" value="Ribonuclease HII"/>
    <property type="match status" value="1"/>
</dbReference>
<dbReference type="PANTHER" id="PTHR10954:SF18">
    <property type="entry name" value="RIBONUCLEASE HII"/>
    <property type="match status" value="1"/>
</dbReference>
<organism evidence="18 19">
    <name type="scientific">Legionella busanensis</name>
    <dbReference type="NCBI Taxonomy" id="190655"/>
    <lineage>
        <taxon>Bacteria</taxon>
        <taxon>Pseudomonadati</taxon>
        <taxon>Pseudomonadota</taxon>
        <taxon>Gammaproteobacteria</taxon>
        <taxon>Legionellales</taxon>
        <taxon>Legionellaceae</taxon>
        <taxon>Legionella</taxon>
    </lineage>
</organism>
<feature type="binding site" evidence="14 15">
    <location>
        <position position="99"/>
    </location>
    <ligand>
        <name>a divalent metal cation</name>
        <dbReference type="ChEBI" id="CHEBI:60240"/>
    </ligand>
</feature>
<keyword evidence="10 14" id="KW-0479">Metal-binding</keyword>
<sequence length="194" mass="21346">MIRYIAGVDEAGRGPLAGPVVTAAVILEEPIEGLTDSKKLTPIKRSQLALEIQAKSLAFAYGRADVAEIEQFNIHHATLLAMRRAIENLPLRPHHIKIDGLYVPDIDIPCEAIIKGDLLISEISAASILAKVARDNEMEEMEKLYPGYEFAIHKGYSTAKHLDALQRLGPCAIHRKVYGPVAKLLALKAEHQQN</sequence>
<gene>
    <name evidence="14 18" type="primary">rnhB</name>
    <name evidence="18" type="ORF">NCTC13316_01397</name>
</gene>
<dbReference type="HAMAP" id="MF_00052_B">
    <property type="entry name" value="RNase_HII_B"/>
    <property type="match status" value="1"/>
</dbReference>
<dbReference type="Proteomes" id="UP000254794">
    <property type="component" value="Unassembled WGS sequence"/>
</dbReference>
<dbReference type="Pfam" id="PF01351">
    <property type="entry name" value="RNase_HII"/>
    <property type="match status" value="1"/>
</dbReference>